<reference evidence="1 2" key="1">
    <citation type="submission" date="2015-08" db="EMBL/GenBank/DDBJ databases">
        <title>Next Generation Sequencing and Analysis of the Genome of Puccinia sorghi L Schw, the Causal Agent of Maize Common Rust.</title>
        <authorList>
            <person name="Rochi L."/>
            <person name="Burguener G."/>
            <person name="Darino M."/>
            <person name="Turjanski A."/>
            <person name="Kreff E."/>
            <person name="Dieguez M.J."/>
            <person name="Sacco F."/>
        </authorList>
    </citation>
    <scope>NUCLEOTIDE SEQUENCE [LARGE SCALE GENOMIC DNA]</scope>
    <source>
        <strain evidence="1 2">RO10H11247</strain>
    </source>
</reference>
<comment type="caution">
    <text evidence="1">The sequence shown here is derived from an EMBL/GenBank/DDBJ whole genome shotgun (WGS) entry which is preliminary data.</text>
</comment>
<organism evidence="1 2">
    <name type="scientific">Puccinia sorghi</name>
    <dbReference type="NCBI Taxonomy" id="27349"/>
    <lineage>
        <taxon>Eukaryota</taxon>
        <taxon>Fungi</taxon>
        <taxon>Dikarya</taxon>
        <taxon>Basidiomycota</taxon>
        <taxon>Pucciniomycotina</taxon>
        <taxon>Pucciniomycetes</taxon>
        <taxon>Pucciniales</taxon>
        <taxon>Pucciniaceae</taxon>
        <taxon>Puccinia</taxon>
    </lineage>
</organism>
<accession>A0A0L6V6A0</accession>
<dbReference type="EMBL" id="LAVV01007320">
    <property type="protein sequence ID" value="KNZ56316.1"/>
    <property type="molecule type" value="Genomic_DNA"/>
</dbReference>
<evidence type="ECO:0000313" key="1">
    <source>
        <dbReference type="EMBL" id="KNZ56316.1"/>
    </source>
</evidence>
<protein>
    <submittedName>
        <fullName evidence="1">Uncharacterized protein</fullName>
    </submittedName>
</protein>
<evidence type="ECO:0000313" key="2">
    <source>
        <dbReference type="Proteomes" id="UP000037035"/>
    </source>
</evidence>
<keyword evidence="2" id="KW-1185">Reference proteome</keyword>
<gene>
    <name evidence="1" type="ORF">VP01_2435g2</name>
</gene>
<dbReference type="VEuPathDB" id="FungiDB:VP01_2435g2"/>
<dbReference type="AlphaFoldDB" id="A0A0L6V6A0"/>
<name>A0A0L6V6A0_9BASI</name>
<sequence>MTAAGLPSAPGGNSHIGSEVMDKVTKGLVRGGLPGVSMITESVEKGLKAGGL</sequence>
<dbReference type="Proteomes" id="UP000037035">
    <property type="component" value="Unassembled WGS sequence"/>
</dbReference>
<proteinExistence type="predicted"/>